<proteinExistence type="inferred from homology"/>
<dbReference type="PANTHER" id="PTHR38811">
    <property type="match status" value="1"/>
</dbReference>
<dbReference type="Proteomes" id="UP001200932">
    <property type="component" value="Unassembled WGS sequence"/>
</dbReference>
<dbReference type="Gene3D" id="3.40.50.10210">
    <property type="match status" value="1"/>
</dbReference>
<accession>A0ABS9EXK9</accession>
<reference evidence="1 2" key="1">
    <citation type="submission" date="2022-01" db="EMBL/GenBank/DDBJ databases">
        <title>Dethiosulfovibrio faecalis sp. nov., a novel proteolytic, non-sulfur-reducing bacterium isolated from a marine aquaculture solid waste bioreactor.</title>
        <authorList>
            <person name="Grabowski S."/>
            <person name="Apolinario E."/>
            <person name="Schneider N."/>
            <person name="Marshall C.W."/>
            <person name="Sowers K.R."/>
        </authorList>
    </citation>
    <scope>NUCLEOTIDE SEQUENCE [LARGE SCALE GENOMIC DNA]</scope>
    <source>
        <strain evidence="1 2">DSM 12590</strain>
    </source>
</reference>
<dbReference type="SUPFAM" id="SSF52733">
    <property type="entry name" value="Nicotinate mononucleotide:5,6-dimethylbenzimidazole phosphoribosyltransferase (CobT)"/>
    <property type="match status" value="1"/>
</dbReference>
<dbReference type="RefSeq" id="WP_236116551.1">
    <property type="nucleotide sequence ID" value="NZ_JAKGUF010000026.1"/>
</dbReference>
<gene>
    <name evidence="1" type="ORF">L2W31_11735</name>
</gene>
<dbReference type="CDD" id="cd02439">
    <property type="entry name" value="DMB-PRT_CobT"/>
    <property type="match status" value="1"/>
</dbReference>
<dbReference type="NCBIfam" id="NF003372">
    <property type="entry name" value="PRK04447.1-5"/>
    <property type="match status" value="1"/>
</dbReference>
<dbReference type="InterPro" id="IPR003200">
    <property type="entry name" value="Nict_dMeBzImd_PRibTrfase"/>
</dbReference>
<dbReference type="EMBL" id="JAKGUF010000026">
    <property type="protein sequence ID" value="MCF4145993.1"/>
    <property type="molecule type" value="Genomic_DNA"/>
</dbReference>
<dbReference type="NCBIfam" id="TIGR00303">
    <property type="entry name" value="nicotinate mononucleotide-dependent phosphoribosyltransferase CobT"/>
    <property type="match status" value="1"/>
</dbReference>
<sequence>MERYHRERSSAMFILVVGSTDISKIPGISAAGANLEVLPYTAPADADMIWWGRPRVVDWVPLDPQGHPTPAIITRAARIESDFPVTLVKAGTSVAPKAPYVETGATPGLNPGKTTSLPDGEELFERGRELARTLSLDDGPLVIGESVPGGTTTASLVLDALGYRGMVSSAGPENPTDLKRRLRDEAFLRLGIKQGGLADKGLIALKELGDPMQPIVAGLISGAPRGKEIVLAGGTQMLAVAAATRHMGISRPITVATTCYVTRDESADFNGLAEAIGVSTWSAPLDFSDSPWTGLSDYEKGYVKEGAGAGGAVWYAERLGVSTSQVISRTKKLYGAMVETNV</sequence>
<keyword evidence="2" id="KW-1185">Reference proteome</keyword>
<dbReference type="InterPro" id="IPR002805">
    <property type="entry name" value="Nict_dMeBzImd_PRibTrfase_arc"/>
</dbReference>
<evidence type="ECO:0000313" key="1">
    <source>
        <dbReference type="EMBL" id="MCF4145993.1"/>
    </source>
</evidence>
<dbReference type="HAMAP" id="MF_01086">
    <property type="entry name" value="UPF0284"/>
    <property type="match status" value="1"/>
</dbReference>
<evidence type="ECO:0000313" key="2">
    <source>
        <dbReference type="Proteomes" id="UP001200932"/>
    </source>
</evidence>
<name>A0ABS9EXK9_9BACT</name>
<dbReference type="InterPro" id="IPR036087">
    <property type="entry name" value="Nict_dMeBzImd_PRibTrfase_sf"/>
</dbReference>
<organism evidence="1 2">
    <name type="scientific">Dethiosulfovibrio acidaminovorans</name>
    <dbReference type="NCBI Taxonomy" id="133535"/>
    <lineage>
        <taxon>Bacteria</taxon>
        <taxon>Thermotogati</taxon>
        <taxon>Synergistota</taxon>
        <taxon>Synergistia</taxon>
        <taxon>Synergistales</taxon>
        <taxon>Dethiosulfovibrionaceae</taxon>
        <taxon>Dethiosulfovibrio</taxon>
    </lineage>
</organism>
<dbReference type="PANTHER" id="PTHR38811:SF1">
    <property type="entry name" value="UPF0284 PROTEIN SLL1500"/>
    <property type="match status" value="1"/>
</dbReference>
<comment type="caution">
    <text evidence="1">The sequence shown here is derived from an EMBL/GenBank/DDBJ whole genome shotgun (WGS) entry which is preliminary data.</text>
</comment>
<protein>
    <submittedName>
        <fullName evidence="1">TIGR00303 family protein</fullName>
    </submittedName>
</protein>